<dbReference type="EMBL" id="BSXW01000201">
    <property type="protein sequence ID" value="GMF14545.1"/>
    <property type="molecule type" value="Genomic_DNA"/>
</dbReference>
<protein>
    <submittedName>
        <fullName evidence="3">Unnamed protein product</fullName>
    </submittedName>
</protein>
<evidence type="ECO:0000256" key="1">
    <source>
        <dbReference type="SAM" id="MobiDB-lite"/>
    </source>
</evidence>
<comment type="caution">
    <text evidence="3">The sequence shown here is derived from an EMBL/GenBank/DDBJ whole genome shotgun (WGS) entry which is preliminary data.</text>
</comment>
<keyword evidence="4" id="KW-1185">Reference proteome</keyword>
<name>A0A9W6WRD0_9STRA</name>
<dbReference type="AlphaFoldDB" id="A0A9W6WRD0"/>
<proteinExistence type="predicted"/>
<feature type="compositionally biased region" description="Basic and acidic residues" evidence="1">
    <location>
        <begin position="516"/>
        <end position="531"/>
    </location>
</feature>
<organism evidence="3 4">
    <name type="scientific">Phytophthora lilii</name>
    <dbReference type="NCBI Taxonomy" id="2077276"/>
    <lineage>
        <taxon>Eukaryota</taxon>
        <taxon>Sar</taxon>
        <taxon>Stramenopiles</taxon>
        <taxon>Oomycota</taxon>
        <taxon>Peronosporomycetes</taxon>
        <taxon>Peronosporales</taxon>
        <taxon>Peronosporaceae</taxon>
        <taxon>Phytophthora</taxon>
    </lineage>
</organism>
<evidence type="ECO:0000313" key="3">
    <source>
        <dbReference type="EMBL" id="GMF14545.1"/>
    </source>
</evidence>
<feature type="domain" description="FIST" evidence="2">
    <location>
        <begin position="626"/>
        <end position="854"/>
    </location>
</feature>
<dbReference type="Proteomes" id="UP001165083">
    <property type="component" value="Unassembled WGS sequence"/>
</dbReference>
<feature type="compositionally biased region" description="Low complexity" evidence="1">
    <location>
        <begin position="1"/>
        <end position="45"/>
    </location>
</feature>
<feature type="region of interest" description="Disordered" evidence="1">
    <location>
        <begin position="398"/>
        <end position="591"/>
    </location>
</feature>
<feature type="compositionally biased region" description="Basic and acidic residues" evidence="1">
    <location>
        <begin position="572"/>
        <end position="583"/>
    </location>
</feature>
<feature type="compositionally biased region" description="Basic and acidic residues" evidence="1">
    <location>
        <begin position="415"/>
        <end position="432"/>
    </location>
</feature>
<dbReference type="Pfam" id="PF08495">
    <property type="entry name" value="FIST"/>
    <property type="match status" value="1"/>
</dbReference>
<reference evidence="3" key="1">
    <citation type="submission" date="2023-04" db="EMBL/GenBank/DDBJ databases">
        <title>Phytophthora lilii NBRC 32176.</title>
        <authorList>
            <person name="Ichikawa N."/>
            <person name="Sato H."/>
            <person name="Tonouchi N."/>
        </authorList>
    </citation>
    <scope>NUCLEOTIDE SEQUENCE</scope>
    <source>
        <strain evidence="3">NBRC 32176</strain>
    </source>
</reference>
<sequence>MNAGAAVPPAAAAAAPDAVETDATAAAHAAAHAPDWSDSADNSNSQDDEFLPPPQGPSLSYERKIRLHKYAENRARSCLGLLADSSNALWKVHDCKNDIGVYKPSSDWSESVSAKAVVFANAAFPNVLKTIYDLKTSDKFKLFMRKILGDMFLDAEVLEDLNGTGVYPSANPPRDGREMYKQAAIKWWAIKSGSLASKSSDFYVLESLAEVGGMPHIQGNNLERSQFDALICKFERTSSLDYKDDFVTISIAFQRPPPMVSLFRSNPAVEMVTQLARGLRDLLEDPPELQEISVVKTSAWVKDKYVPPAPAVLWDSTLLYGLVLLNEPSFSICFDTENAASACFAIGAFRQSSAGATIAALAVKELNNQEDFKDWIQRSTEQQQLAAGAEAGAATQQLRLPSPSHSQDLSGALETPRDEPEQVPVAKEERMPRKYRRISLDNDEEEKEDGSNRPHHQYRELPDTIDDRQRRDSNIRTSRKISGGKQRQSNMQLPQRHSYGEQAARSSKHMRRVRRSHSEVSIERATGHGRDNQLNVVKPVALKIQGRGRPTSAGRRGPSQNLVRQSVPPSHDNQEEAERRPSSMERLPVQNSSSYVRAASAWATNKTEALAMAGAFGELMTKLGQDVHFVVVGFSTGFSAEAIVTLLRQLAPGVPYIGGTIARGMCDENAWVSVNRHNDEGLVTLWGVNDPHGIYSVVHAEYSQSDAHEKTYAAAKTAYARVAGDVDAGEKPAFIATYACPLFVEHAIDGIREAIHCPIIGGCSSDATRHGEGEASVSWIQISSSSSSDYTKSVREGRGDWTEMGIAFALCFPSVETYVSWFSGYSPVGVNSEYCMGTVTKASNKIIYEIDCKPAAESQTELSSIGFPRLGSLHPLGTTIDFVSNQMEIDRSMDANSSSSLCSMQSSDWSKLINMTAVITGINEDGSLSTTSSVASGTNVVLMETSAQSLKTAINKVSAT</sequence>
<evidence type="ECO:0000259" key="2">
    <source>
        <dbReference type="SMART" id="SM00897"/>
    </source>
</evidence>
<dbReference type="SMART" id="SM00897">
    <property type="entry name" value="FIST"/>
    <property type="match status" value="1"/>
</dbReference>
<feature type="compositionally biased region" description="Polar residues" evidence="1">
    <location>
        <begin position="485"/>
        <end position="495"/>
    </location>
</feature>
<dbReference type="OrthoDB" id="660555at2759"/>
<feature type="compositionally biased region" description="Basic and acidic residues" evidence="1">
    <location>
        <begin position="449"/>
        <end position="474"/>
    </location>
</feature>
<accession>A0A9W6WRD0</accession>
<feature type="compositionally biased region" description="Basic residues" evidence="1">
    <location>
        <begin position="506"/>
        <end position="515"/>
    </location>
</feature>
<dbReference type="InterPro" id="IPR013702">
    <property type="entry name" value="FIST_domain_N"/>
</dbReference>
<feature type="region of interest" description="Disordered" evidence="1">
    <location>
        <begin position="1"/>
        <end position="59"/>
    </location>
</feature>
<gene>
    <name evidence="3" type="ORF">Plil01_000480200</name>
</gene>
<evidence type="ECO:0000313" key="4">
    <source>
        <dbReference type="Proteomes" id="UP001165083"/>
    </source>
</evidence>
<feature type="compositionally biased region" description="Polar residues" evidence="1">
    <location>
        <begin position="558"/>
        <end position="568"/>
    </location>
</feature>